<reference evidence="2 3" key="1">
    <citation type="journal article" date="2013" name="Mar. Genomics">
        <title>Expression of sulfatases in Rhodopirellula baltica and the diversity of sulfatases in the genus Rhodopirellula.</title>
        <authorList>
            <person name="Wegner C.E."/>
            <person name="Richter-Heitmann T."/>
            <person name="Klindworth A."/>
            <person name="Klockow C."/>
            <person name="Richter M."/>
            <person name="Achstetter T."/>
            <person name="Glockner F.O."/>
            <person name="Harder J."/>
        </authorList>
    </citation>
    <scope>NUCLEOTIDE SEQUENCE [LARGE SCALE GENOMIC DNA]</scope>
    <source>
        <strain evidence="2 3">SM1</strain>
    </source>
</reference>
<evidence type="ECO:0000256" key="1">
    <source>
        <dbReference type="SAM" id="MobiDB-lite"/>
    </source>
</evidence>
<evidence type="ECO:0000313" key="3">
    <source>
        <dbReference type="Proteomes" id="UP000011991"/>
    </source>
</evidence>
<feature type="compositionally biased region" description="Polar residues" evidence="1">
    <location>
        <begin position="1"/>
        <end position="21"/>
    </location>
</feature>
<dbReference type="PATRIC" id="fig|1265738.3.peg.1266"/>
<protein>
    <recommendedName>
        <fullName evidence="4">ISKra4 family transposase</fullName>
    </recommendedName>
</protein>
<accession>M5RR97</accession>
<gene>
    <name evidence="2" type="ORF">RMSM_01276</name>
</gene>
<dbReference type="RefSeq" id="WP_008692921.1">
    <property type="nucleotide sequence ID" value="NZ_ANOG01000190.1"/>
</dbReference>
<sequence>MSVEHSSANGNPTSATKSPQSPADLAEQLKQHADHLRMSVREAARQGHSFDQTERSVQDALRTIGCQAMQFFISMQGNSDLGDEVATDSGPVLKRSEQTATTHIRSIFGMHTFEEFTYAAGKNKTIALRPVSARMQLPPSRWSFLLQEISQAFCAEAAFNQAADHLELVFGGKFSVDTMEAINLSMGVDAGEFLDRLPKPDPQEEAEFLVATADCKGVPLLKKDAAKVKAFQTAKKRPGNRRMATVTSLYSVDPYYRTAEDLLAALFREDPTQVDTSTAPTVRPEPQFKHTTAHFPTIEVDAEDDQEIRISGIHSGLAWLATEVQSRRAKDQKLIVLMDGQEALWDTSAMHFCDQHTVEILDFLHVAVYIWASAALFHQSSEMKEAFTRDLLGRLLAGEVKSVIRGLRRMGSLHKLTGEAADDLARITGYLEKHAQRMKYDEYLDMGYPVCSGVIKGACRHLVKDRMERSGMRWSLEGARSMLHVRATYQSDYWNQFHDERKAKIMARTHTNRALVAFNKLSELACCPAERRSHPF</sequence>
<dbReference type="OrthoDB" id="231509at2"/>
<name>M5RR97_9BACT</name>
<dbReference type="Proteomes" id="UP000011991">
    <property type="component" value="Unassembled WGS sequence"/>
</dbReference>
<proteinExistence type="predicted"/>
<organism evidence="2 3">
    <name type="scientific">Rhodopirellula maiorica SM1</name>
    <dbReference type="NCBI Taxonomy" id="1265738"/>
    <lineage>
        <taxon>Bacteria</taxon>
        <taxon>Pseudomonadati</taxon>
        <taxon>Planctomycetota</taxon>
        <taxon>Planctomycetia</taxon>
        <taxon>Pirellulales</taxon>
        <taxon>Pirellulaceae</taxon>
        <taxon>Novipirellula</taxon>
    </lineage>
</organism>
<dbReference type="NCBIfam" id="NF033572">
    <property type="entry name" value="transpos_ISKra4"/>
    <property type="match status" value="1"/>
</dbReference>
<dbReference type="EMBL" id="ANOG01000190">
    <property type="protein sequence ID" value="EMI21800.1"/>
    <property type="molecule type" value="Genomic_DNA"/>
</dbReference>
<keyword evidence="3" id="KW-1185">Reference proteome</keyword>
<evidence type="ECO:0000313" key="2">
    <source>
        <dbReference type="EMBL" id="EMI21800.1"/>
    </source>
</evidence>
<feature type="region of interest" description="Disordered" evidence="1">
    <location>
        <begin position="1"/>
        <end position="25"/>
    </location>
</feature>
<dbReference type="AlphaFoldDB" id="M5RR97"/>
<evidence type="ECO:0008006" key="4">
    <source>
        <dbReference type="Google" id="ProtNLM"/>
    </source>
</evidence>
<comment type="caution">
    <text evidence="2">The sequence shown here is derived from an EMBL/GenBank/DDBJ whole genome shotgun (WGS) entry which is preliminary data.</text>
</comment>